<proteinExistence type="predicted"/>
<sequence>MIHINSKTIEKSFSYTEFRAFVTDSLANNVDALELNDDYLAYAKLNEARLHRLDKTLKASEESAFYLNNLDRKVLWIAITESWCGDAAQSVPMLNKLAELSDNVELKLVLRDKNLDLMDQFLTNGGRAIPKLLIVDKQSLEVLADWGPRPTGARTLIEDYKKEHGVVDETCKIELQKWYTKDKGHEVEKEVIDLMKSVL</sequence>
<evidence type="ECO:0000313" key="2">
    <source>
        <dbReference type="Proteomes" id="UP000488936"/>
    </source>
</evidence>
<dbReference type="Proteomes" id="UP000488936">
    <property type="component" value="Unassembled WGS sequence"/>
</dbReference>
<name>A0A7K1GJN4_9FLAO</name>
<organism evidence="1 2">
    <name type="scientific">Myroides pelagicus</name>
    <dbReference type="NCBI Taxonomy" id="270914"/>
    <lineage>
        <taxon>Bacteria</taxon>
        <taxon>Pseudomonadati</taxon>
        <taxon>Bacteroidota</taxon>
        <taxon>Flavobacteriia</taxon>
        <taxon>Flavobacteriales</taxon>
        <taxon>Flavobacteriaceae</taxon>
        <taxon>Myroides</taxon>
    </lineage>
</organism>
<gene>
    <name evidence="1" type="ORF">GJV77_01665</name>
</gene>
<dbReference type="EMBL" id="WMJY01000002">
    <property type="protein sequence ID" value="MTH28633.1"/>
    <property type="molecule type" value="Genomic_DNA"/>
</dbReference>
<keyword evidence="2" id="KW-1185">Reference proteome</keyword>
<dbReference type="InterPro" id="IPR036249">
    <property type="entry name" value="Thioredoxin-like_sf"/>
</dbReference>
<evidence type="ECO:0000313" key="1">
    <source>
        <dbReference type="EMBL" id="MTH28633.1"/>
    </source>
</evidence>
<protein>
    <submittedName>
        <fullName evidence="1">Thioredoxin family protein</fullName>
    </submittedName>
</protein>
<dbReference type="Gene3D" id="3.40.30.10">
    <property type="entry name" value="Glutaredoxin"/>
    <property type="match status" value="1"/>
</dbReference>
<reference evidence="1 2" key="1">
    <citation type="journal article" date="2006" name="Int. J. Syst. Evol. Microbiol.">
        <title>Myroides pelagicus sp. nov., isolated from seawater in Thailand.</title>
        <authorList>
            <person name="Yoon J."/>
            <person name="Maneerat S."/>
            <person name="Kawai F."/>
            <person name="Yokota A."/>
        </authorList>
    </citation>
    <scope>NUCLEOTIDE SEQUENCE [LARGE SCALE GENOMIC DNA]</scope>
    <source>
        <strain evidence="1 2">SM1T</strain>
    </source>
</reference>
<dbReference type="SUPFAM" id="SSF52833">
    <property type="entry name" value="Thioredoxin-like"/>
    <property type="match status" value="1"/>
</dbReference>
<dbReference type="OrthoDB" id="6120799at2"/>
<dbReference type="Pfam" id="PF14595">
    <property type="entry name" value="Thioredoxin_9"/>
    <property type="match status" value="1"/>
</dbReference>
<accession>A0A7K1GJN4</accession>
<comment type="caution">
    <text evidence="1">The sequence shown here is derived from an EMBL/GenBank/DDBJ whole genome shotgun (WGS) entry which is preliminary data.</text>
</comment>
<dbReference type="RefSeq" id="WP_155034620.1">
    <property type="nucleotide sequence ID" value="NZ_JAYMMG010000002.1"/>
</dbReference>
<dbReference type="AlphaFoldDB" id="A0A7K1GJN4"/>